<dbReference type="InterPro" id="IPR011701">
    <property type="entry name" value="MFS"/>
</dbReference>
<keyword evidence="3" id="KW-0813">Transport</keyword>
<dbReference type="InterPro" id="IPR000849">
    <property type="entry name" value="Sugar_P_transporter"/>
</dbReference>
<dbReference type="Gene3D" id="1.20.1250.20">
    <property type="entry name" value="MFS general substrate transporter like domains"/>
    <property type="match status" value="2"/>
</dbReference>
<feature type="transmembrane region" description="Helical" evidence="8">
    <location>
        <begin position="310"/>
        <end position="329"/>
    </location>
</feature>
<evidence type="ECO:0000256" key="1">
    <source>
        <dbReference type="ARBA" id="ARBA00004141"/>
    </source>
</evidence>
<dbReference type="PANTHER" id="PTHR43184:SF12">
    <property type="entry name" value="SUGAR PHOSPHATE EXCHANGER 3"/>
    <property type="match status" value="1"/>
</dbReference>
<sequence>MAHWTRKSYTNVKVQLLGVGVTPYTLAAMDSAFMFTYAGGSFITGMLGDNFSPVTIIAIGLLGSSAVLLLMVFGASTSIASTAGLCAIYFTSIQAIHGFFQATGGPVNTVIVNNWWPKEGRGKVFGFWTCHQYVGDIIAAFASAYILGSSLDWRYAIIIPLVLNGLWSIMNFMCVPNDPSEFEDNNVNSTSGLVGSANAPDEDDKPIGFCEAFSVPNVAGYALAFGFFKLINYAMFFQLPFILAANFDPATSNIISSLYSFGMMPGGIVCGWVSDVFGARRACVCAFMMSILMPLMIFFGYFMDSMRVELLLPLLMIMGCLVGGPNNIITSAVAADLAETVSGKACGTITGIINGSGSVTAAFGQMLIPILYDYGKARGVGYRYVWFFLVLCAILGNLLMLPKIIKEISQDTDPQSTKKGYQSIGVELKNAPPRTQLDTGTQRRGIHSV</sequence>
<feature type="transmembrane region" description="Helical" evidence="8">
    <location>
        <begin position="125"/>
        <end position="148"/>
    </location>
</feature>
<dbReference type="PIRSF" id="PIRSF002808">
    <property type="entry name" value="Hexose_phosphate_transp"/>
    <property type="match status" value="1"/>
</dbReference>
<dbReference type="GO" id="GO:0005789">
    <property type="term" value="C:endoplasmic reticulum membrane"/>
    <property type="evidence" value="ECO:0007669"/>
    <property type="project" value="TreeGrafter"/>
</dbReference>
<dbReference type="EMBL" id="HBGS01030037">
    <property type="protein sequence ID" value="CAD9428006.1"/>
    <property type="molecule type" value="Transcribed_RNA"/>
</dbReference>
<organism evidence="10">
    <name type="scientific">Octactis speculum</name>
    <dbReference type="NCBI Taxonomy" id="3111310"/>
    <lineage>
        <taxon>Eukaryota</taxon>
        <taxon>Sar</taxon>
        <taxon>Stramenopiles</taxon>
        <taxon>Ochrophyta</taxon>
        <taxon>Dictyochophyceae</taxon>
        <taxon>Dictyochales</taxon>
        <taxon>Dictyochaceae</taxon>
        <taxon>Octactis</taxon>
    </lineage>
</organism>
<feature type="domain" description="Major facilitator superfamily (MFS) profile" evidence="9">
    <location>
        <begin position="1"/>
        <end position="408"/>
    </location>
</feature>
<evidence type="ECO:0000259" key="9">
    <source>
        <dbReference type="PROSITE" id="PS50850"/>
    </source>
</evidence>
<evidence type="ECO:0000256" key="4">
    <source>
        <dbReference type="ARBA" id="ARBA00022597"/>
    </source>
</evidence>
<reference evidence="10" key="1">
    <citation type="submission" date="2021-01" db="EMBL/GenBank/DDBJ databases">
        <authorList>
            <person name="Corre E."/>
            <person name="Pelletier E."/>
            <person name="Niang G."/>
            <person name="Scheremetjew M."/>
            <person name="Finn R."/>
            <person name="Kale V."/>
            <person name="Holt S."/>
            <person name="Cochrane G."/>
            <person name="Meng A."/>
            <person name="Brown T."/>
            <person name="Cohen L."/>
        </authorList>
    </citation>
    <scope>NUCLEOTIDE SEQUENCE</scope>
    <source>
        <strain evidence="10">CCMP1381</strain>
    </source>
</reference>
<feature type="transmembrane region" description="Helical" evidence="8">
    <location>
        <begin position="254"/>
        <end position="274"/>
    </location>
</feature>
<comment type="subcellular location">
    <subcellularLocation>
        <location evidence="1">Membrane</location>
        <topology evidence="1">Multi-pass membrane protein</topology>
    </subcellularLocation>
</comment>
<feature type="transmembrane region" description="Helical" evidence="8">
    <location>
        <begin position="286"/>
        <end position="303"/>
    </location>
</feature>
<feature type="transmembrane region" description="Helical" evidence="8">
    <location>
        <begin position="79"/>
        <end position="100"/>
    </location>
</feature>
<dbReference type="Pfam" id="PF07690">
    <property type="entry name" value="MFS_1"/>
    <property type="match status" value="1"/>
</dbReference>
<dbReference type="PROSITE" id="PS50850">
    <property type="entry name" value="MFS"/>
    <property type="match status" value="1"/>
</dbReference>
<accession>A0A7S2CJV4</accession>
<evidence type="ECO:0000256" key="6">
    <source>
        <dbReference type="ARBA" id="ARBA00022989"/>
    </source>
</evidence>
<feature type="transmembrane region" description="Helical" evidence="8">
    <location>
        <begin position="221"/>
        <end position="242"/>
    </location>
</feature>
<proteinExistence type="inferred from homology"/>
<keyword evidence="4" id="KW-0762">Sugar transport</keyword>
<dbReference type="AlphaFoldDB" id="A0A7S2CJV4"/>
<evidence type="ECO:0000313" key="10">
    <source>
        <dbReference type="EMBL" id="CAD9428006.1"/>
    </source>
</evidence>
<dbReference type="InterPro" id="IPR036259">
    <property type="entry name" value="MFS_trans_sf"/>
</dbReference>
<evidence type="ECO:0000256" key="3">
    <source>
        <dbReference type="ARBA" id="ARBA00022448"/>
    </source>
</evidence>
<feature type="transmembrane region" description="Helical" evidence="8">
    <location>
        <begin position="384"/>
        <end position="405"/>
    </location>
</feature>
<feature type="transmembrane region" description="Helical" evidence="8">
    <location>
        <begin position="51"/>
        <end position="72"/>
    </location>
</feature>
<dbReference type="InterPro" id="IPR020846">
    <property type="entry name" value="MFS_dom"/>
</dbReference>
<protein>
    <recommendedName>
        <fullName evidence="9">Major facilitator superfamily (MFS) profile domain-containing protein</fullName>
    </recommendedName>
</protein>
<gene>
    <name evidence="10" type="ORF">DSPE1174_LOCUS15309</name>
</gene>
<dbReference type="PANTHER" id="PTHR43184">
    <property type="entry name" value="MAJOR FACILITATOR SUPERFAMILY TRANSPORTER 16, ISOFORM B"/>
    <property type="match status" value="1"/>
</dbReference>
<keyword evidence="6 8" id="KW-1133">Transmembrane helix</keyword>
<evidence type="ECO:0000256" key="2">
    <source>
        <dbReference type="ARBA" id="ARBA00009598"/>
    </source>
</evidence>
<evidence type="ECO:0000256" key="8">
    <source>
        <dbReference type="SAM" id="Phobius"/>
    </source>
</evidence>
<feature type="transmembrane region" description="Helical" evidence="8">
    <location>
        <begin position="349"/>
        <end position="372"/>
    </location>
</feature>
<evidence type="ECO:0000256" key="7">
    <source>
        <dbReference type="ARBA" id="ARBA00023136"/>
    </source>
</evidence>
<dbReference type="SUPFAM" id="SSF103473">
    <property type="entry name" value="MFS general substrate transporter"/>
    <property type="match status" value="1"/>
</dbReference>
<comment type="similarity">
    <text evidence="2">Belongs to the major facilitator superfamily. Organophosphate:Pi antiporter (OPA) (TC 2.A.1.4) family.</text>
</comment>
<dbReference type="GO" id="GO:0022857">
    <property type="term" value="F:transmembrane transporter activity"/>
    <property type="evidence" value="ECO:0007669"/>
    <property type="project" value="InterPro"/>
</dbReference>
<keyword evidence="7 8" id="KW-0472">Membrane</keyword>
<evidence type="ECO:0000256" key="5">
    <source>
        <dbReference type="ARBA" id="ARBA00022692"/>
    </source>
</evidence>
<keyword evidence="5 8" id="KW-0812">Transmembrane</keyword>
<name>A0A7S2CJV4_9STRA</name>